<dbReference type="EMBL" id="JARAOO010000003">
    <property type="protein sequence ID" value="KAJ7975961.1"/>
    <property type="molecule type" value="Genomic_DNA"/>
</dbReference>
<evidence type="ECO:0000256" key="4">
    <source>
        <dbReference type="ARBA" id="ARBA00022821"/>
    </source>
</evidence>
<evidence type="ECO:0000313" key="7">
    <source>
        <dbReference type="EMBL" id="KAJ7975961.1"/>
    </source>
</evidence>
<dbReference type="PANTHER" id="PTHR33830:SF34">
    <property type="entry name" value="KNOTTIN SCORPION TOXIN-LIKE DOMAIN-CONTAINING PROTEIN"/>
    <property type="match status" value="1"/>
</dbReference>
<name>A0AAD7Q7N8_QUISA</name>
<proteinExistence type="inferred from homology"/>
<evidence type="ECO:0000256" key="6">
    <source>
        <dbReference type="SAM" id="SignalP"/>
    </source>
</evidence>
<dbReference type="AlphaFoldDB" id="A0AAD7Q7N8"/>
<feature type="signal peptide" evidence="6">
    <location>
        <begin position="1"/>
        <end position="22"/>
    </location>
</feature>
<gene>
    <name evidence="7" type="ORF">O6P43_005798</name>
</gene>
<keyword evidence="8" id="KW-1185">Reference proteome</keyword>
<reference evidence="7" key="1">
    <citation type="journal article" date="2023" name="Science">
        <title>Elucidation of the pathway for biosynthesis of saponin adjuvants from the soapbark tree.</title>
        <authorList>
            <person name="Reed J."/>
            <person name="Orme A."/>
            <person name="El-Demerdash A."/>
            <person name="Owen C."/>
            <person name="Martin L.B.B."/>
            <person name="Misra R.C."/>
            <person name="Kikuchi S."/>
            <person name="Rejzek M."/>
            <person name="Martin A.C."/>
            <person name="Harkess A."/>
            <person name="Leebens-Mack J."/>
            <person name="Louveau T."/>
            <person name="Stephenson M.J."/>
            <person name="Osbourn A."/>
        </authorList>
    </citation>
    <scope>NUCLEOTIDE SEQUENCE</scope>
    <source>
        <strain evidence="7">S10</strain>
    </source>
</reference>
<evidence type="ECO:0000313" key="8">
    <source>
        <dbReference type="Proteomes" id="UP001163823"/>
    </source>
</evidence>
<dbReference type="Proteomes" id="UP001163823">
    <property type="component" value="Chromosome 3"/>
</dbReference>
<dbReference type="InterPro" id="IPR010851">
    <property type="entry name" value="DEFL"/>
</dbReference>
<keyword evidence="2" id="KW-0929">Antimicrobial</keyword>
<comment type="caution">
    <text evidence="7">The sequence shown here is derived from an EMBL/GenBank/DDBJ whole genome shotgun (WGS) entry which is preliminary data.</text>
</comment>
<dbReference type="Pfam" id="PF07333">
    <property type="entry name" value="SLR1-BP"/>
    <property type="match status" value="1"/>
</dbReference>
<dbReference type="GO" id="GO:0050832">
    <property type="term" value="P:defense response to fungus"/>
    <property type="evidence" value="ECO:0007669"/>
    <property type="project" value="UniProtKB-KW"/>
</dbReference>
<evidence type="ECO:0000256" key="1">
    <source>
        <dbReference type="ARBA" id="ARBA00006722"/>
    </source>
</evidence>
<evidence type="ECO:0000256" key="5">
    <source>
        <dbReference type="ARBA" id="ARBA00023157"/>
    </source>
</evidence>
<dbReference type="GO" id="GO:0031640">
    <property type="term" value="P:killing of cells of another organism"/>
    <property type="evidence" value="ECO:0007669"/>
    <property type="project" value="UniProtKB-KW"/>
</dbReference>
<evidence type="ECO:0000256" key="2">
    <source>
        <dbReference type="ARBA" id="ARBA00022529"/>
    </source>
</evidence>
<keyword evidence="4" id="KW-0611">Plant defense</keyword>
<keyword evidence="5" id="KW-1015">Disulfide bond</keyword>
<sequence length="83" mass="9579">MKTPCRFSYFLLMLISAELASALVVHGRAQAVRIPEHTCHRLVYWSSCDWQKCIQECSKEPYGLGQCENNTCICTYYCKEPPK</sequence>
<organism evidence="7 8">
    <name type="scientific">Quillaja saponaria</name>
    <name type="common">Soap bark tree</name>
    <dbReference type="NCBI Taxonomy" id="32244"/>
    <lineage>
        <taxon>Eukaryota</taxon>
        <taxon>Viridiplantae</taxon>
        <taxon>Streptophyta</taxon>
        <taxon>Embryophyta</taxon>
        <taxon>Tracheophyta</taxon>
        <taxon>Spermatophyta</taxon>
        <taxon>Magnoliopsida</taxon>
        <taxon>eudicotyledons</taxon>
        <taxon>Gunneridae</taxon>
        <taxon>Pentapetalae</taxon>
        <taxon>rosids</taxon>
        <taxon>fabids</taxon>
        <taxon>Fabales</taxon>
        <taxon>Quillajaceae</taxon>
        <taxon>Quillaja</taxon>
    </lineage>
</organism>
<dbReference type="PANTHER" id="PTHR33830">
    <property type="entry name" value="DEFENSIN-LIKE PROTEIN 184-RELATED"/>
    <property type="match status" value="1"/>
</dbReference>
<feature type="chain" id="PRO_5042277574" evidence="6">
    <location>
        <begin position="23"/>
        <end position="83"/>
    </location>
</feature>
<dbReference type="KEGG" id="qsa:O6P43_005798"/>
<protein>
    <submittedName>
        <fullName evidence="7">S locus-related glycoprotein 1 binding pollen coat</fullName>
    </submittedName>
</protein>
<comment type="similarity">
    <text evidence="1">Belongs to the DEFL family.</text>
</comment>
<keyword evidence="6" id="KW-0732">Signal</keyword>
<evidence type="ECO:0000256" key="3">
    <source>
        <dbReference type="ARBA" id="ARBA00022577"/>
    </source>
</evidence>
<keyword evidence="3" id="KW-0295">Fungicide</keyword>
<accession>A0AAD7Q7N8</accession>